<dbReference type="GO" id="GO:0005524">
    <property type="term" value="F:ATP binding"/>
    <property type="evidence" value="ECO:0007669"/>
    <property type="project" value="UniProtKB-KW"/>
</dbReference>
<proteinExistence type="predicted"/>
<dbReference type="PROSITE" id="PS50893">
    <property type="entry name" value="ABC_TRANSPORTER_2"/>
    <property type="match status" value="1"/>
</dbReference>
<evidence type="ECO:0000256" key="4">
    <source>
        <dbReference type="ARBA" id="ARBA00022840"/>
    </source>
</evidence>
<feature type="transmembrane region" description="Helical" evidence="7">
    <location>
        <begin position="60"/>
        <end position="77"/>
    </location>
</feature>
<dbReference type="InterPro" id="IPR027417">
    <property type="entry name" value="P-loop_NTPase"/>
</dbReference>
<feature type="domain" description="ABC transporter" evidence="8">
    <location>
        <begin position="340"/>
        <end position="573"/>
    </location>
</feature>
<evidence type="ECO:0000256" key="1">
    <source>
        <dbReference type="ARBA" id="ARBA00004651"/>
    </source>
</evidence>
<feature type="transmembrane region" description="Helical" evidence="7">
    <location>
        <begin position="12"/>
        <end position="31"/>
    </location>
</feature>
<accession>A0A955IAK8</accession>
<dbReference type="InterPro" id="IPR039421">
    <property type="entry name" value="Type_1_exporter"/>
</dbReference>
<evidence type="ECO:0000313" key="11">
    <source>
        <dbReference type="Proteomes" id="UP000745577"/>
    </source>
</evidence>
<dbReference type="GO" id="GO:0016887">
    <property type="term" value="F:ATP hydrolysis activity"/>
    <property type="evidence" value="ECO:0007669"/>
    <property type="project" value="InterPro"/>
</dbReference>
<gene>
    <name evidence="10" type="ORF">KC675_00990</name>
</gene>
<keyword evidence="5 7" id="KW-1133">Transmembrane helix</keyword>
<evidence type="ECO:0000259" key="9">
    <source>
        <dbReference type="PROSITE" id="PS50929"/>
    </source>
</evidence>
<keyword evidence="3" id="KW-0547">Nucleotide-binding</keyword>
<feature type="domain" description="ABC transmembrane type-1" evidence="9">
    <location>
        <begin position="23"/>
        <end position="306"/>
    </location>
</feature>
<dbReference type="GO" id="GO:0034040">
    <property type="term" value="F:ATPase-coupled lipid transmembrane transporter activity"/>
    <property type="evidence" value="ECO:0007669"/>
    <property type="project" value="TreeGrafter"/>
</dbReference>
<keyword evidence="4 10" id="KW-0067">ATP-binding</keyword>
<dbReference type="Pfam" id="PF00664">
    <property type="entry name" value="ABC_membrane"/>
    <property type="match status" value="1"/>
</dbReference>
<dbReference type="Proteomes" id="UP000745577">
    <property type="component" value="Unassembled WGS sequence"/>
</dbReference>
<dbReference type="InterPro" id="IPR017871">
    <property type="entry name" value="ABC_transporter-like_CS"/>
</dbReference>
<evidence type="ECO:0000256" key="6">
    <source>
        <dbReference type="ARBA" id="ARBA00023136"/>
    </source>
</evidence>
<dbReference type="Pfam" id="PF00005">
    <property type="entry name" value="ABC_tran"/>
    <property type="match status" value="1"/>
</dbReference>
<dbReference type="InterPro" id="IPR011527">
    <property type="entry name" value="ABC1_TM_dom"/>
</dbReference>
<evidence type="ECO:0000256" key="2">
    <source>
        <dbReference type="ARBA" id="ARBA00022692"/>
    </source>
</evidence>
<protein>
    <submittedName>
        <fullName evidence="10">ABC transporter ATP-binding protein</fullName>
    </submittedName>
</protein>
<comment type="caution">
    <text evidence="10">The sequence shown here is derived from an EMBL/GenBank/DDBJ whole genome shotgun (WGS) entry which is preliminary data.</text>
</comment>
<keyword evidence="2 7" id="KW-0812">Transmembrane</keyword>
<evidence type="ECO:0000313" key="10">
    <source>
        <dbReference type="EMBL" id="MCA9379733.1"/>
    </source>
</evidence>
<dbReference type="PROSITE" id="PS00211">
    <property type="entry name" value="ABC_TRANSPORTER_1"/>
    <property type="match status" value="1"/>
</dbReference>
<dbReference type="GO" id="GO:0005886">
    <property type="term" value="C:plasma membrane"/>
    <property type="evidence" value="ECO:0007669"/>
    <property type="project" value="UniProtKB-SubCell"/>
</dbReference>
<evidence type="ECO:0000256" key="3">
    <source>
        <dbReference type="ARBA" id="ARBA00022741"/>
    </source>
</evidence>
<dbReference type="Gene3D" id="3.40.50.300">
    <property type="entry name" value="P-loop containing nucleotide triphosphate hydrolases"/>
    <property type="match status" value="1"/>
</dbReference>
<evidence type="ECO:0000256" key="7">
    <source>
        <dbReference type="SAM" id="Phobius"/>
    </source>
</evidence>
<organism evidence="10 11">
    <name type="scientific">Candidatus Dojkabacteria bacterium</name>
    <dbReference type="NCBI Taxonomy" id="2099670"/>
    <lineage>
        <taxon>Bacteria</taxon>
        <taxon>Candidatus Dojkabacteria</taxon>
    </lineage>
</organism>
<dbReference type="FunFam" id="3.40.50.300:FF:000218">
    <property type="entry name" value="Multidrug ABC transporter ATP-binding protein"/>
    <property type="match status" value="1"/>
</dbReference>
<keyword evidence="6 7" id="KW-0472">Membrane</keyword>
<evidence type="ECO:0000259" key="8">
    <source>
        <dbReference type="PROSITE" id="PS50893"/>
    </source>
</evidence>
<feature type="transmembrane region" description="Helical" evidence="7">
    <location>
        <begin position="249"/>
        <end position="271"/>
    </location>
</feature>
<dbReference type="PANTHER" id="PTHR24221:SF654">
    <property type="entry name" value="ATP-BINDING CASSETTE SUB-FAMILY B MEMBER 6"/>
    <property type="match status" value="1"/>
</dbReference>
<dbReference type="SMART" id="SM00382">
    <property type="entry name" value="AAA"/>
    <property type="match status" value="1"/>
</dbReference>
<dbReference type="CDD" id="cd07346">
    <property type="entry name" value="ABC_6TM_exporters"/>
    <property type="match status" value="1"/>
</dbReference>
<reference evidence="10" key="2">
    <citation type="journal article" date="2021" name="Microbiome">
        <title>Successional dynamics and alternative stable states in a saline activated sludge microbial community over 9 years.</title>
        <authorList>
            <person name="Wang Y."/>
            <person name="Ye J."/>
            <person name="Ju F."/>
            <person name="Liu L."/>
            <person name="Boyd J.A."/>
            <person name="Deng Y."/>
            <person name="Parks D.H."/>
            <person name="Jiang X."/>
            <person name="Yin X."/>
            <person name="Woodcroft B.J."/>
            <person name="Tyson G.W."/>
            <person name="Hugenholtz P."/>
            <person name="Polz M.F."/>
            <person name="Zhang T."/>
        </authorList>
    </citation>
    <scope>NUCLEOTIDE SEQUENCE</scope>
    <source>
        <strain evidence="10">HKST-UBA15</strain>
    </source>
</reference>
<sequence length="588" mass="66412">MPNILKIVKLSKPLHGIILSMSALIVIGVFLDLLTPFVSKFIIDEIVLKIQGEVADTDKIIFLIVFGFVLSLTKNALDAYSSRKGDHLAGELEKFLTNKFYYQILTLPQTYFDSELSGKIINQLGRGIKSIKNFFNTATNFIIPSILQSIFIIITLAYYSIPIALLTAGIFPIYLYLTSISAKRWGKEEEKKNKLEDITRGRIQEVITNIKVVKSFTNEIPESSFVSEKIKKINTIYARQSKNYHLLDFARNSGVTFLMIAIYTIIFYMTFESKFSIGVMVLIIQLLDQARRPLYAMSYILTQVQTAEAGSKEFIEILELPQGEELKSKSTYKKVTNPQLVFENVSFHYKDSDDVIRSISAKLGPDEKVALVGHSGAGKSTLVNLILRFYDPQDGEIKLNGEPYSELDQQYIRNNVALVFQENELFSTTIKENVAYGIKATDEEVITALKQANAWDFVEKLPKKLNAEVGERGVKLSGGQKQRIQIARAILKNAPILILDEATSNLDSKSEEAVQNALEYLMKDKLVVIIAHRFSTIQNVDKIIVLDKGKIADMGTPGELARKEGVYSELLRYQIEGNKKLLKKYELY</sequence>
<comment type="subcellular location">
    <subcellularLocation>
        <location evidence="1">Cell membrane</location>
        <topology evidence="1">Multi-pass membrane protein</topology>
    </subcellularLocation>
</comment>
<dbReference type="SUPFAM" id="SSF90123">
    <property type="entry name" value="ABC transporter transmembrane region"/>
    <property type="match status" value="1"/>
</dbReference>
<feature type="transmembrane region" description="Helical" evidence="7">
    <location>
        <begin position="134"/>
        <end position="153"/>
    </location>
</feature>
<dbReference type="PROSITE" id="PS50929">
    <property type="entry name" value="ABC_TM1F"/>
    <property type="match status" value="1"/>
</dbReference>
<reference evidence="10" key="1">
    <citation type="submission" date="2020-04" db="EMBL/GenBank/DDBJ databases">
        <authorList>
            <person name="Zhang T."/>
        </authorList>
    </citation>
    <scope>NUCLEOTIDE SEQUENCE</scope>
    <source>
        <strain evidence="10">HKST-UBA15</strain>
    </source>
</reference>
<dbReference type="Gene3D" id="1.20.1560.10">
    <property type="entry name" value="ABC transporter type 1, transmembrane domain"/>
    <property type="match status" value="1"/>
</dbReference>
<dbReference type="PANTHER" id="PTHR24221">
    <property type="entry name" value="ATP-BINDING CASSETTE SUB-FAMILY B"/>
    <property type="match status" value="1"/>
</dbReference>
<evidence type="ECO:0000256" key="5">
    <source>
        <dbReference type="ARBA" id="ARBA00022989"/>
    </source>
</evidence>
<dbReference type="SUPFAM" id="SSF52540">
    <property type="entry name" value="P-loop containing nucleoside triphosphate hydrolases"/>
    <property type="match status" value="1"/>
</dbReference>
<feature type="transmembrane region" description="Helical" evidence="7">
    <location>
        <begin position="159"/>
        <end position="177"/>
    </location>
</feature>
<name>A0A955IAK8_9BACT</name>
<dbReference type="AlphaFoldDB" id="A0A955IAK8"/>
<dbReference type="EMBL" id="JAGQLL010000009">
    <property type="protein sequence ID" value="MCA9379733.1"/>
    <property type="molecule type" value="Genomic_DNA"/>
</dbReference>
<dbReference type="InterPro" id="IPR036640">
    <property type="entry name" value="ABC1_TM_sf"/>
</dbReference>
<dbReference type="InterPro" id="IPR003593">
    <property type="entry name" value="AAA+_ATPase"/>
</dbReference>
<dbReference type="InterPro" id="IPR003439">
    <property type="entry name" value="ABC_transporter-like_ATP-bd"/>
</dbReference>
<dbReference type="GO" id="GO:0140359">
    <property type="term" value="F:ABC-type transporter activity"/>
    <property type="evidence" value="ECO:0007669"/>
    <property type="project" value="InterPro"/>
</dbReference>